<feature type="compositionally biased region" description="Low complexity" evidence="1">
    <location>
        <begin position="442"/>
        <end position="460"/>
    </location>
</feature>
<sequence>MFLAFMVISLVVVLACFQFRKKGQLKDGETLAEHLWPPTVQQQPPTVQQQPVQQQPAVQQQAPPSIRLRDIIGEYDPKRLQIIRSKKVSLDFLRGLPANPGRKKPPSPRGIRFRQTLARDVKNIEFAIKCVMAVRRYRRKALLPWGRTAATIEAAKELLVEEGGESLPPHPGATTIRLNDLIMDNLQTTKYYALIGGGFCCVLTDSGTYIARQTMRTGFMVTELMFTEPDLAKAATLCLDQMTSGQIPTPPKLPTPPRDDRKEDEEVTENIPNVQAYPRVQTWSAEARFTHRDDAGTITEGVAKVLEPVGRHGVLWGMSLLNSREEKDEAKCIWPEADKGVIPMLLELMSNTIRRDPTLHELLKAKWGCEMPNGVDSRFNLYIDTDEFLISRGPPSHPTVDLTNNRLRDALPILKAYQRDCDDAETRRVEEQKERKRKKGKATAAKPTAAKPTAAKPAATSPYHLRARQPATPPEPEEGTEQTRQPRRKEDTSRKDLQILITQFQKPQVVIRMLVFLEATQRLRRDIIWSMSSQNRRQKICEAAAGVLLAGHEEKFQRYLNPPYVLAALCDRRECKDVAKQLYQNRDIWWQYAAQALGMDTAVFCSNLEQCQHQHPVHQLLRSPVWPNMLLALSQGKPLATFPALECVLHAIYDCMPVSNVESEKAVQTLKNLDQRQLRGETPQVLFRFLRNVDLPVTAWEWRKARRDYLAKVRRQREAATERHSSLLDPSQHILSPSATTTFGADRPQRIPVSSPSSGRVLPSITTAPLLRLPIPPNLAARVVAAQTVSGLAREATSTWAAEVMPKKETIQQKILQEND</sequence>
<gene>
    <name evidence="3" type="ORF">PAPYR_10747</name>
</gene>
<feature type="chain" id="PRO_5046263829" evidence="2">
    <location>
        <begin position="16"/>
        <end position="820"/>
    </location>
</feature>
<accession>A0ABQ8U596</accession>
<name>A0ABQ8U596_9EUKA</name>
<feature type="signal peptide" evidence="2">
    <location>
        <begin position="1"/>
        <end position="15"/>
    </location>
</feature>
<feature type="region of interest" description="Disordered" evidence="1">
    <location>
        <begin position="40"/>
        <end position="60"/>
    </location>
</feature>
<feature type="region of interest" description="Disordered" evidence="1">
    <location>
        <begin position="422"/>
        <end position="494"/>
    </location>
</feature>
<evidence type="ECO:0000256" key="2">
    <source>
        <dbReference type="SAM" id="SignalP"/>
    </source>
</evidence>
<keyword evidence="2" id="KW-0732">Signal</keyword>
<feature type="compositionally biased region" description="Basic and acidic residues" evidence="1">
    <location>
        <begin position="422"/>
        <end position="434"/>
    </location>
</feature>
<reference evidence="3" key="1">
    <citation type="journal article" date="2022" name="bioRxiv">
        <title>Genomics of Preaxostyla Flagellates Illuminates Evolutionary Transitions and the Path Towards Mitochondrial Loss.</title>
        <authorList>
            <person name="Novak L.V.F."/>
            <person name="Treitli S.C."/>
            <person name="Pyrih J."/>
            <person name="Halakuc P."/>
            <person name="Pipaliya S.V."/>
            <person name="Vacek V."/>
            <person name="Brzon O."/>
            <person name="Soukal P."/>
            <person name="Eme L."/>
            <person name="Dacks J.B."/>
            <person name="Karnkowska A."/>
            <person name="Elias M."/>
            <person name="Hampl V."/>
        </authorList>
    </citation>
    <scope>NUCLEOTIDE SEQUENCE</scope>
    <source>
        <strain evidence="3">RCP-MX</strain>
    </source>
</reference>
<protein>
    <submittedName>
        <fullName evidence="3">Uncharacterized protein</fullName>
    </submittedName>
</protein>
<dbReference type="Proteomes" id="UP001141327">
    <property type="component" value="Unassembled WGS sequence"/>
</dbReference>
<dbReference type="EMBL" id="JAPMOS010000150">
    <property type="protein sequence ID" value="KAJ4454524.1"/>
    <property type="molecule type" value="Genomic_DNA"/>
</dbReference>
<evidence type="ECO:0000313" key="3">
    <source>
        <dbReference type="EMBL" id="KAJ4454524.1"/>
    </source>
</evidence>
<feature type="region of interest" description="Disordered" evidence="1">
    <location>
        <begin position="243"/>
        <end position="268"/>
    </location>
</feature>
<proteinExistence type="predicted"/>
<evidence type="ECO:0000256" key="1">
    <source>
        <dbReference type="SAM" id="MobiDB-lite"/>
    </source>
</evidence>
<keyword evidence="4" id="KW-1185">Reference proteome</keyword>
<comment type="caution">
    <text evidence="3">The sequence shown here is derived from an EMBL/GenBank/DDBJ whole genome shotgun (WGS) entry which is preliminary data.</text>
</comment>
<organism evidence="3 4">
    <name type="scientific">Paratrimastix pyriformis</name>
    <dbReference type="NCBI Taxonomy" id="342808"/>
    <lineage>
        <taxon>Eukaryota</taxon>
        <taxon>Metamonada</taxon>
        <taxon>Preaxostyla</taxon>
        <taxon>Paratrimastigidae</taxon>
        <taxon>Paratrimastix</taxon>
    </lineage>
</organism>
<evidence type="ECO:0000313" key="4">
    <source>
        <dbReference type="Proteomes" id="UP001141327"/>
    </source>
</evidence>